<feature type="domain" description="E3 ubiquitin-protein ligase SHPRH first helical" evidence="3">
    <location>
        <begin position="349"/>
        <end position="428"/>
    </location>
</feature>
<dbReference type="InterPro" id="IPR052583">
    <property type="entry name" value="ATP-helicase/E3_Ub-Ligase"/>
</dbReference>
<dbReference type="Pfam" id="PF21325">
    <property type="entry name" value="SHPRH_helical-1st"/>
    <property type="match status" value="1"/>
</dbReference>
<proteinExistence type="predicted"/>
<evidence type="ECO:0000313" key="5">
    <source>
        <dbReference type="Proteomes" id="UP000288805"/>
    </source>
</evidence>
<dbReference type="PANTHER" id="PTHR45865:SF1">
    <property type="entry name" value="E3 UBIQUITIN-PROTEIN LIGASE SHPRH"/>
    <property type="match status" value="1"/>
</dbReference>
<feature type="compositionally biased region" description="Basic and acidic residues" evidence="1">
    <location>
        <begin position="433"/>
        <end position="450"/>
    </location>
</feature>
<feature type="domain" description="SNF2 N-terminal" evidence="2">
    <location>
        <begin position="73"/>
        <end position="333"/>
    </location>
</feature>
<evidence type="ECO:0000313" key="4">
    <source>
        <dbReference type="EMBL" id="RVX03135.1"/>
    </source>
</evidence>
<name>A0A438J2H7_VITVI</name>
<dbReference type="SUPFAM" id="SSF52540">
    <property type="entry name" value="P-loop containing nucleoside triphosphate hydrolases"/>
    <property type="match status" value="1"/>
</dbReference>
<dbReference type="Proteomes" id="UP000288805">
    <property type="component" value="Unassembled WGS sequence"/>
</dbReference>
<reference evidence="4 5" key="1">
    <citation type="journal article" date="2018" name="PLoS Genet.">
        <title>Population sequencing reveals clonal diversity and ancestral inbreeding in the grapevine cultivar Chardonnay.</title>
        <authorList>
            <person name="Roach M.J."/>
            <person name="Johnson D.L."/>
            <person name="Bohlmann J."/>
            <person name="van Vuuren H.J."/>
            <person name="Jones S.J."/>
            <person name="Pretorius I.S."/>
            <person name="Schmidt S.A."/>
            <person name="Borneman A.R."/>
        </authorList>
    </citation>
    <scope>NUCLEOTIDE SEQUENCE [LARGE SCALE GENOMIC DNA]</scope>
    <source>
        <strain evidence="5">cv. Chardonnay</strain>
        <tissue evidence="4">Leaf</tissue>
    </source>
</reference>
<dbReference type="Pfam" id="PF00176">
    <property type="entry name" value="SNF2-rel_dom"/>
    <property type="match status" value="1"/>
</dbReference>
<organism evidence="4 5">
    <name type="scientific">Vitis vinifera</name>
    <name type="common">Grape</name>
    <dbReference type="NCBI Taxonomy" id="29760"/>
    <lineage>
        <taxon>Eukaryota</taxon>
        <taxon>Viridiplantae</taxon>
        <taxon>Streptophyta</taxon>
        <taxon>Embryophyta</taxon>
        <taxon>Tracheophyta</taxon>
        <taxon>Spermatophyta</taxon>
        <taxon>Magnoliopsida</taxon>
        <taxon>eudicotyledons</taxon>
        <taxon>Gunneridae</taxon>
        <taxon>Pentapetalae</taxon>
        <taxon>rosids</taxon>
        <taxon>Vitales</taxon>
        <taxon>Vitaceae</taxon>
        <taxon>Viteae</taxon>
        <taxon>Vitis</taxon>
    </lineage>
</organism>
<feature type="region of interest" description="Disordered" evidence="1">
    <location>
        <begin position="430"/>
        <end position="450"/>
    </location>
</feature>
<dbReference type="InterPro" id="IPR048686">
    <property type="entry name" value="SHPRH_helical_1st"/>
</dbReference>
<evidence type="ECO:0000259" key="2">
    <source>
        <dbReference type="Pfam" id="PF00176"/>
    </source>
</evidence>
<accession>A0A438J2H7</accession>
<evidence type="ECO:0000259" key="3">
    <source>
        <dbReference type="Pfam" id="PF21325"/>
    </source>
</evidence>
<comment type="caution">
    <text evidence="4">The sequence shown here is derived from an EMBL/GenBank/DDBJ whole genome shotgun (WGS) entry which is preliminary data.</text>
</comment>
<evidence type="ECO:0000256" key="1">
    <source>
        <dbReference type="SAM" id="MobiDB-lite"/>
    </source>
</evidence>
<protein>
    <submittedName>
        <fullName evidence="4">E3 ubiquitin-protein ligase SHPRH</fullName>
    </submittedName>
</protein>
<dbReference type="Gene3D" id="3.40.50.10810">
    <property type="entry name" value="Tandem AAA-ATPase domain"/>
    <property type="match status" value="1"/>
</dbReference>
<dbReference type="InterPro" id="IPR027417">
    <property type="entry name" value="P-loop_NTPase"/>
</dbReference>
<dbReference type="PANTHER" id="PTHR45865">
    <property type="entry name" value="E3 UBIQUITIN-PROTEIN LIGASE SHPRH FAMILY MEMBER"/>
    <property type="match status" value="1"/>
</dbReference>
<dbReference type="GO" id="GO:0005524">
    <property type="term" value="F:ATP binding"/>
    <property type="evidence" value="ECO:0007669"/>
    <property type="project" value="InterPro"/>
</dbReference>
<dbReference type="EMBL" id="QGNW01000067">
    <property type="protein sequence ID" value="RVX03135.1"/>
    <property type="molecule type" value="Genomic_DNA"/>
</dbReference>
<dbReference type="InterPro" id="IPR000330">
    <property type="entry name" value="SNF2_N"/>
</dbReference>
<dbReference type="AlphaFoldDB" id="A0A438J2H7"/>
<gene>
    <name evidence="4" type="primary">Shprh_2</name>
    <name evidence="4" type="ORF">CK203_016599</name>
</gene>
<sequence>MVGTAEEEILTRQPWWQWRIAVAIALAESAQHGCHCIQCLWCILNWKNKLDLNSCPAGDWPFYCRYPVIPTRLTRIFWWRVCLDEAQMVESNAAAATEMALRLHAKHRWCVTGTPIQRRLDDLYGLLRFLEASPFNIPRWWIEVIRDPYEVKPQVNAESTPCYDFVEASHQIDGSKVGCSIDLPYLKGKTSEGAGEGTVQGRFFNSGQVFHLEKLWESRDPGAMEFTHKFFKQIMWRSSKLHVADELQLPPQEECLSWLSFSPIEEHFYQRQHETCVHYAREVIESFRDHIFKKEVPGCVSSNSPSDLFITHAEAGKLLNSLLKLRQACCHPQVGSSGLRSLQQAPMTMEEILSVLVSKTKIEGEEALRKSVVALNGLAGIAIIKQDISQAVSLYKEALALAEEHSEDFRLDPLLNLHIHHNLTEILPLPSESSHHSKGGEFPRSAEEKASKIHNVEQCDQYMAKRQKVGGEYHSGLNGEERELPCSTSNLSEDGVNDNIECDAEPHISSRLFNDGCLRTTCENIKQKFLSLFSSKLSVAQQEFKKSYMQVYSVPQYLTLFL</sequence>
<dbReference type="InterPro" id="IPR038718">
    <property type="entry name" value="SNF2-like_sf"/>
</dbReference>